<sequence>MTPFGQTTCTGYRLAARRLGARRDRGGLLSRESISTDRRHKRTTVVGGSKESVDNPRRRTICPSGGPSTRGRSGRMTEVRPVRFSFAGRKQAFRSTVSRRLLERETNRIRPQSRERITLISRHLCNSAIEAGVEQLNPMNMLVELQIEAQDEASVRSRVGLQPPGKPESAFEVTFVGHSSGTHYAVDMQAKLGKSPSLESEQQLKEPSLPAEKQVNAPLIKDEEVVHPPARKVILLDEPMPVKTDRKVRKGSTFIGEDTFSRPKLKSASQALYDMHRKEMIVDNAEICKLFMQENDTCQAYLRPNHDHPLVTRMRESIISFYDLLIGNYRDLLEGECEKAKCFLDEVKILALHVEDLQTEEIYKNKKRLDDLMRMLDGLTGSLFESPSKLPELVLGVFDGITELGALLDKDLYPSYLKGFSKMLVRKLKVG</sequence>
<dbReference type="EMBL" id="CAAALY010042177">
    <property type="protein sequence ID" value="VEL19572.1"/>
    <property type="molecule type" value="Genomic_DNA"/>
</dbReference>
<name>A0A3S5ALF1_9PLAT</name>
<organism evidence="2 3">
    <name type="scientific">Protopolystoma xenopodis</name>
    <dbReference type="NCBI Taxonomy" id="117903"/>
    <lineage>
        <taxon>Eukaryota</taxon>
        <taxon>Metazoa</taxon>
        <taxon>Spiralia</taxon>
        <taxon>Lophotrochozoa</taxon>
        <taxon>Platyhelminthes</taxon>
        <taxon>Monogenea</taxon>
        <taxon>Polyopisthocotylea</taxon>
        <taxon>Polystomatidea</taxon>
        <taxon>Polystomatidae</taxon>
        <taxon>Protopolystoma</taxon>
    </lineage>
</organism>
<evidence type="ECO:0000313" key="2">
    <source>
        <dbReference type="EMBL" id="VEL19572.1"/>
    </source>
</evidence>
<evidence type="ECO:0000313" key="3">
    <source>
        <dbReference type="Proteomes" id="UP000784294"/>
    </source>
</evidence>
<comment type="caution">
    <text evidence="2">The sequence shown here is derived from an EMBL/GenBank/DDBJ whole genome shotgun (WGS) entry which is preliminary data.</text>
</comment>
<evidence type="ECO:0000256" key="1">
    <source>
        <dbReference type="SAM" id="MobiDB-lite"/>
    </source>
</evidence>
<feature type="region of interest" description="Disordered" evidence="1">
    <location>
        <begin position="35"/>
        <end position="75"/>
    </location>
</feature>
<accession>A0A3S5ALF1</accession>
<dbReference type="Proteomes" id="UP000784294">
    <property type="component" value="Unassembled WGS sequence"/>
</dbReference>
<proteinExistence type="predicted"/>
<gene>
    <name evidence="2" type="ORF">PXEA_LOCUS13012</name>
</gene>
<protein>
    <submittedName>
        <fullName evidence="2">Uncharacterized protein</fullName>
    </submittedName>
</protein>
<keyword evidence="3" id="KW-1185">Reference proteome</keyword>
<reference evidence="2" key="1">
    <citation type="submission" date="2018-11" db="EMBL/GenBank/DDBJ databases">
        <authorList>
            <consortium name="Pathogen Informatics"/>
        </authorList>
    </citation>
    <scope>NUCLEOTIDE SEQUENCE</scope>
</reference>
<dbReference type="AlphaFoldDB" id="A0A3S5ALF1"/>